<evidence type="ECO:0000313" key="2">
    <source>
        <dbReference type="Proteomes" id="UP001199260"/>
    </source>
</evidence>
<comment type="caution">
    <text evidence="1">The sequence shown here is derived from an EMBL/GenBank/DDBJ whole genome shotgun (WGS) entry which is preliminary data.</text>
</comment>
<dbReference type="EMBL" id="JAJNCT010000005">
    <property type="protein sequence ID" value="MCD2164285.1"/>
    <property type="molecule type" value="Genomic_DNA"/>
</dbReference>
<organism evidence="1 2">
    <name type="scientific">Comamonas koreensis</name>
    <dbReference type="NCBI Taxonomy" id="160825"/>
    <lineage>
        <taxon>Bacteria</taxon>
        <taxon>Pseudomonadati</taxon>
        <taxon>Pseudomonadota</taxon>
        <taxon>Betaproteobacteria</taxon>
        <taxon>Burkholderiales</taxon>
        <taxon>Comamonadaceae</taxon>
        <taxon>Comamonas</taxon>
    </lineage>
</organism>
<sequence>MKTEIRFDTDELAKELEKAGDEIVKRAAPTAALYGANVFYQALKAEVPRSIKGHWFSVRGSKKYWFEPGNLLKAMYVGYDKKASKDTLKVYKVGWVHKNAPYGYMVARGTKLETGGVNTPANPFMRRTYQKASAEAVQASADRFMEVAKEVLDGR</sequence>
<evidence type="ECO:0008006" key="3">
    <source>
        <dbReference type="Google" id="ProtNLM"/>
    </source>
</evidence>
<reference evidence="1 2" key="1">
    <citation type="submission" date="2021-11" db="EMBL/GenBank/DDBJ databases">
        <title>Genome sequence.</title>
        <authorList>
            <person name="Sun Q."/>
        </authorList>
    </citation>
    <scope>NUCLEOTIDE SEQUENCE [LARGE SCALE GENOMIC DNA]</scope>
    <source>
        <strain evidence="1 2">KCTC 12005</strain>
    </source>
</reference>
<dbReference type="Proteomes" id="UP001199260">
    <property type="component" value="Unassembled WGS sequence"/>
</dbReference>
<name>A0AAW4XRY2_9BURK</name>
<dbReference type="NCBIfam" id="TIGR01725">
    <property type="entry name" value="phge_HK97_gp10"/>
    <property type="match status" value="1"/>
</dbReference>
<protein>
    <recommendedName>
        <fullName evidence="3">HK97 gp10 family phage protein</fullName>
    </recommendedName>
</protein>
<gene>
    <name evidence="1" type="ORF">LPW39_03940</name>
</gene>
<dbReference type="RefSeq" id="WP_230771505.1">
    <property type="nucleotide sequence ID" value="NZ_JAJNCT010000005.1"/>
</dbReference>
<accession>A0AAW4XRY2</accession>
<dbReference type="AlphaFoldDB" id="A0AAW4XRY2"/>
<dbReference type="InterPro" id="IPR010064">
    <property type="entry name" value="HK97-gp10_tail"/>
</dbReference>
<keyword evidence="2" id="KW-1185">Reference proteome</keyword>
<evidence type="ECO:0000313" key="1">
    <source>
        <dbReference type="EMBL" id="MCD2164285.1"/>
    </source>
</evidence>
<proteinExistence type="predicted"/>